<name>A0A3N4VYK3_9PAST</name>
<evidence type="ECO:0000256" key="13">
    <source>
        <dbReference type="RuleBase" id="RU362101"/>
    </source>
</evidence>
<dbReference type="GO" id="GO:0015099">
    <property type="term" value="F:nickel cation transmembrane transporter activity"/>
    <property type="evidence" value="ECO:0007669"/>
    <property type="project" value="UniProtKB-UniRule"/>
</dbReference>
<keyword evidence="4 13" id="KW-0813">Transport</keyword>
<dbReference type="InterPro" id="IPR051224">
    <property type="entry name" value="NiCoT_RcnA"/>
</dbReference>
<keyword evidence="6" id="KW-0533">Nickel</keyword>
<comment type="subcellular location">
    <subcellularLocation>
        <location evidence="2 13">Cell membrane</location>
        <topology evidence="2 13">Multi-pass membrane protein</topology>
    </subcellularLocation>
</comment>
<keyword evidence="7 13" id="KW-0812">Transmembrane</keyword>
<dbReference type="RefSeq" id="WP_124210799.1">
    <property type="nucleotide sequence ID" value="NZ_CP016615.1"/>
</dbReference>
<keyword evidence="10" id="KW-0921">Nickel transport</keyword>
<organism evidence="14 15">
    <name type="scientific">Vespertiliibacter pulmonis</name>
    <dbReference type="NCBI Taxonomy" id="1443036"/>
    <lineage>
        <taxon>Bacteria</taxon>
        <taxon>Pseudomonadati</taxon>
        <taxon>Pseudomonadota</taxon>
        <taxon>Gammaproteobacteria</taxon>
        <taxon>Pasteurellales</taxon>
        <taxon>Pasteurellaceae</taxon>
        <taxon>Vespertiliibacter</taxon>
    </lineage>
</organism>
<evidence type="ECO:0000313" key="15">
    <source>
        <dbReference type="Proteomes" id="UP000281691"/>
    </source>
</evidence>
<gene>
    <name evidence="14" type="ORF">EDC46_0650</name>
</gene>
<evidence type="ECO:0000256" key="7">
    <source>
        <dbReference type="ARBA" id="ARBA00022692"/>
    </source>
</evidence>
<sequence length="328" mass="37088">MSIKTKYALGIAASLLLIFALYRAYPLILFQILDWQKNFNLQISGALRNINESPYQAGTTLLIISFLYGVFHAVGPGHGKFILTSYLSLEQTKLPQTLKITWLSAIVQGLVAVTLVTVIVVIFTLSRHYFNLTLKWVERGSFTLMILFGLYWLVQALRSLIAKKTKIKPLVIHQIRPQQPIGFAVNHTPHIHSENCGCGHRHLPNAQEMEQIQDWKSMWIVVFSIGLRPCTGAILVLFLAYTLNLYLWGVAAALIMAVGTGLTLTIFASLVFFSRHKAIQASRWYFSMQTNKRLVLLLKLLFSFILIGFGFTLLHGSFIETSSLLFKR</sequence>
<keyword evidence="12" id="KW-0170">Cobalt</keyword>
<evidence type="ECO:0000313" key="14">
    <source>
        <dbReference type="EMBL" id="RPE86255.1"/>
    </source>
</evidence>
<dbReference type="GO" id="GO:0032025">
    <property type="term" value="P:response to cobalt ion"/>
    <property type="evidence" value="ECO:0007669"/>
    <property type="project" value="TreeGrafter"/>
</dbReference>
<evidence type="ECO:0000256" key="9">
    <source>
        <dbReference type="ARBA" id="ARBA00023065"/>
    </source>
</evidence>
<comment type="function">
    <text evidence="1">Efflux system for nickel and cobalt.</text>
</comment>
<evidence type="ECO:0000256" key="5">
    <source>
        <dbReference type="ARBA" id="ARBA00022475"/>
    </source>
</evidence>
<evidence type="ECO:0000256" key="1">
    <source>
        <dbReference type="ARBA" id="ARBA00002510"/>
    </source>
</evidence>
<reference evidence="14 15" key="1">
    <citation type="submission" date="2018-11" db="EMBL/GenBank/DDBJ databases">
        <title>Genomic Encyclopedia of Type Strains, Phase IV (KMG-IV): sequencing the most valuable type-strain genomes for metagenomic binning, comparative biology and taxonomic classification.</title>
        <authorList>
            <person name="Goeker M."/>
        </authorList>
    </citation>
    <scope>NUCLEOTIDE SEQUENCE [LARGE SCALE GENOMIC DNA]</scope>
    <source>
        <strain evidence="14 15">DSM 27238</strain>
    </source>
</reference>
<dbReference type="GO" id="GO:0046583">
    <property type="term" value="F:monoatomic cation efflux transmembrane transporter activity"/>
    <property type="evidence" value="ECO:0007669"/>
    <property type="project" value="TreeGrafter"/>
</dbReference>
<dbReference type="GO" id="GO:0006824">
    <property type="term" value="P:cobalt ion transport"/>
    <property type="evidence" value="ECO:0007669"/>
    <property type="project" value="UniProtKB-KW"/>
</dbReference>
<accession>A0A3N4VYK3</accession>
<feature type="transmembrane region" description="Helical" evidence="13">
    <location>
        <begin position="247"/>
        <end position="273"/>
    </location>
</feature>
<evidence type="ECO:0000256" key="4">
    <source>
        <dbReference type="ARBA" id="ARBA00022448"/>
    </source>
</evidence>
<dbReference type="GO" id="GO:0005886">
    <property type="term" value="C:plasma membrane"/>
    <property type="evidence" value="ECO:0007669"/>
    <property type="project" value="UniProtKB-SubCell"/>
</dbReference>
<feature type="transmembrane region" description="Helical" evidence="13">
    <location>
        <begin position="219"/>
        <end position="241"/>
    </location>
</feature>
<proteinExistence type="inferred from homology"/>
<feature type="transmembrane region" description="Helical" evidence="13">
    <location>
        <begin position="100"/>
        <end position="122"/>
    </location>
</feature>
<keyword evidence="9" id="KW-0406">Ion transport</keyword>
<feature type="transmembrane region" description="Helical" evidence="13">
    <location>
        <begin position="7"/>
        <end position="33"/>
    </location>
</feature>
<evidence type="ECO:0000256" key="10">
    <source>
        <dbReference type="ARBA" id="ARBA00023112"/>
    </source>
</evidence>
<dbReference type="OrthoDB" id="9812956at2"/>
<dbReference type="InterPro" id="IPR011541">
    <property type="entry name" value="Ni/Co_transpt_high_affinity"/>
</dbReference>
<evidence type="ECO:0000256" key="2">
    <source>
        <dbReference type="ARBA" id="ARBA00004651"/>
    </source>
</evidence>
<keyword evidence="11 13" id="KW-0472">Membrane</keyword>
<dbReference type="PANTHER" id="PTHR40659">
    <property type="entry name" value="NICKEL/COBALT EFFLUX SYSTEM RCNA"/>
    <property type="match status" value="1"/>
</dbReference>
<feature type="transmembrane region" description="Helical" evidence="13">
    <location>
        <begin position="294"/>
        <end position="318"/>
    </location>
</feature>
<evidence type="ECO:0000256" key="8">
    <source>
        <dbReference type="ARBA" id="ARBA00022989"/>
    </source>
</evidence>
<keyword evidence="5" id="KW-1003">Cell membrane</keyword>
<evidence type="ECO:0000256" key="12">
    <source>
        <dbReference type="ARBA" id="ARBA00023285"/>
    </source>
</evidence>
<dbReference type="EMBL" id="RKQP01000001">
    <property type="protein sequence ID" value="RPE86255.1"/>
    <property type="molecule type" value="Genomic_DNA"/>
</dbReference>
<keyword evidence="3" id="KW-0171">Cobalt transport</keyword>
<dbReference type="Pfam" id="PF03824">
    <property type="entry name" value="NicO"/>
    <property type="match status" value="1"/>
</dbReference>
<keyword evidence="15" id="KW-1185">Reference proteome</keyword>
<dbReference type="PANTHER" id="PTHR40659:SF1">
    <property type="entry name" value="NICKEL_COBALT EFFLUX SYSTEM RCNA"/>
    <property type="match status" value="1"/>
</dbReference>
<evidence type="ECO:0000256" key="3">
    <source>
        <dbReference type="ARBA" id="ARBA00022426"/>
    </source>
</evidence>
<comment type="caution">
    <text evidence="14">The sequence shown here is derived from an EMBL/GenBank/DDBJ whole genome shotgun (WGS) entry which is preliminary data.</text>
</comment>
<dbReference type="AlphaFoldDB" id="A0A3N4VYK3"/>
<keyword evidence="8 13" id="KW-1133">Transmembrane helix</keyword>
<evidence type="ECO:0000256" key="6">
    <source>
        <dbReference type="ARBA" id="ARBA00022596"/>
    </source>
</evidence>
<protein>
    <recommendedName>
        <fullName evidence="13">Nickel/cobalt efflux system</fullName>
    </recommendedName>
</protein>
<evidence type="ECO:0000256" key="11">
    <source>
        <dbReference type="ARBA" id="ARBA00023136"/>
    </source>
</evidence>
<feature type="transmembrane region" description="Helical" evidence="13">
    <location>
        <begin position="142"/>
        <end position="161"/>
    </location>
</feature>
<comment type="similarity">
    <text evidence="13">Belongs to the NiCoT transporter (TC 2.A.52) family.</text>
</comment>
<dbReference type="GO" id="GO:0010045">
    <property type="term" value="P:response to nickel cation"/>
    <property type="evidence" value="ECO:0007669"/>
    <property type="project" value="TreeGrafter"/>
</dbReference>
<dbReference type="Proteomes" id="UP000281691">
    <property type="component" value="Unassembled WGS sequence"/>
</dbReference>